<dbReference type="SUPFAM" id="SSF48150">
    <property type="entry name" value="DNA-glycosylase"/>
    <property type="match status" value="1"/>
</dbReference>
<dbReference type="Pfam" id="PF00730">
    <property type="entry name" value="HhH-GPD"/>
    <property type="match status" value="1"/>
</dbReference>
<dbReference type="SMART" id="SM00478">
    <property type="entry name" value="ENDO3c"/>
    <property type="match status" value="1"/>
</dbReference>
<dbReference type="EMBL" id="JAKZJU020000001">
    <property type="protein sequence ID" value="MDL2060291.1"/>
    <property type="molecule type" value="Genomic_DNA"/>
</dbReference>
<dbReference type="InterPro" id="IPR003265">
    <property type="entry name" value="HhH-GPD_domain"/>
</dbReference>
<dbReference type="InterPro" id="IPR011257">
    <property type="entry name" value="DNA_glycosylase"/>
</dbReference>
<dbReference type="EC" id="3.2.2.21" evidence="2"/>
<dbReference type="Gene3D" id="1.10.1670.40">
    <property type="match status" value="1"/>
</dbReference>
<organism evidence="6 7">
    <name type="scientific">Mesosutterella faecium</name>
    <dbReference type="NCBI Taxonomy" id="2925194"/>
    <lineage>
        <taxon>Bacteria</taxon>
        <taxon>Pseudomonadati</taxon>
        <taxon>Pseudomonadota</taxon>
        <taxon>Betaproteobacteria</taxon>
        <taxon>Burkholderiales</taxon>
        <taxon>Sutterellaceae</taxon>
        <taxon>Mesosutterella</taxon>
    </lineage>
</organism>
<evidence type="ECO:0000256" key="3">
    <source>
        <dbReference type="ARBA" id="ARBA00022763"/>
    </source>
</evidence>
<keyword evidence="4" id="KW-0234">DNA repair</keyword>
<feature type="domain" description="HhH-GPD" evidence="5">
    <location>
        <begin position="49"/>
        <end position="203"/>
    </location>
</feature>
<dbReference type="Gene3D" id="1.10.340.30">
    <property type="entry name" value="Hypothetical protein, domain 2"/>
    <property type="match status" value="1"/>
</dbReference>
<evidence type="ECO:0000259" key="5">
    <source>
        <dbReference type="SMART" id="SM00478"/>
    </source>
</evidence>
<accession>A0ABT7ISM0</accession>
<dbReference type="InterPro" id="IPR051912">
    <property type="entry name" value="Alkylbase_DNA_Glycosylase/TA"/>
</dbReference>
<gene>
    <name evidence="6" type="ORF">MUN46_010120</name>
</gene>
<reference evidence="6" key="1">
    <citation type="submission" date="2023-03" db="EMBL/GenBank/DDBJ databases">
        <title>Mesosutterella sp. nov. isolated from porcine feces.</title>
        <authorList>
            <person name="Yu S."/>
        </authorList>
    </citation>
    <scope>NUCLEOTIDE SEQUENCE</scope>
    <source>
        <strain evidence="6">AGMB02718</strain>
    </source>
</reference>
<dbReference type="CDD" id="cd00056">
    <property type="entry name" value="ENDO3c"/>
    <property type="match status" value="1"/>
</dbReference>
<evidence type="ECO:0000256" key="1">
    <source>
        <dbReference type="ARBA" id="ARBA00000086"/>
    </source>
</evidence>
<sequence>MTCFFSYGRDAMDYLRGRDRQLGEVIDRLGHLSRPADPCLFESVVRHIIGQQISIRAEKTVWERLRGSIRPFDAAHLAAASLAEIQSCGTTFRKAGCILDFAKQVDSGSFDLGAVAAMTDQEAVAALSSLKGIGVWTAEMILLFSLQRQDIFSFSDLAVLRGLRMVYRHRKISRGQFEKYRRRYSPYGSVASLYLWAVACGAIPGLTDPATRRPPAAAKMGGIPPEAFSP</sequence>
<evidence type="ECO:0000256" key="4">
    <source>
        <dbReference type="ARBA" id="ARBA00023204"/>
    </source>
</evidence>
<proteinExistence type="predicted"/>
<keyword evidence="3" id="KW-0227">DNA damage</keyword>
<comment type="catalytic activity">
    <reaction evidence="1">
        <text>Hydrolysis of alkylated DNA, releasing 3-methyladenine, 3-methylguanine, 7-methylguanine and 7-methyladenine.</text>
        <dbReference type="EC" id="3.2.2.21"/>
    </reaction>
</comment>
<name>A0ABT7ISM0_9BURK</name>
<dbReference type="RefSeq" id="WP_243376702.1">
    <property type="nucleotide sequence ID" value="NZ_JAKZJU020000001.1"/>
</dbReference>
<keyword evidence="7" id="KW-1185">Reference proteome</keyword>
<dbReference type="PANTHER" id="PTHR43003:SF5">
    <property type="entry name" value="DNA-3-METHYLADENINE GLYCOSYLASE"/>
    <property type="match status" value="1"/>
</dbReference>
<evidence type="ECO:0000256" key="2">
    <source>
        <dbReference type="ARBA" id="ARBA00012000"/>
    </source>
</evidence>
<comment type="caution">
    <text evidence="6">The sequence shown here is derived from an EMBL/GenBank/DDBJ whole genome shotgun (WGS) entry which is preliminary data.</text>
</comment>
<protein>
    <recommendedName>
        <fullName evidence="2">DNA-3-methyladenine glycosylase II</fullName>
        <ecNumber evidence="2">3.2.2.21</ecNumber>
    </recommendedName>
</protein>
<dbReference type="PANTHER" id="PTHR43003">
    <property type="entry name" value="DNA-3-METHYLADENINE GLYCOSYLASE"/>
    <property type="match status" value="1"/>
</dbReference>
<evidence type="ECO:0000313" key="6">
    <source>
        <dbReference type="EMBL" id="MDL2060291.1"/>
    </source>
</evidence>
<dbReference type="Proteomes" id="UP001165481">
    <property type="component" value="Unassembled WGS sequence"/>
</dbReference>
<evidence type="ECO:0000313" key="7">
    <source>
        <dbReference type="Proteomes" id="UP001165481"/>
    </source>
</evidence>